<dbReference type="PANTHER" id="PTHR43818">
    <property type="entry name" value="BCDNA.GH03377"/>
    <property type="match status" value="1"/>
</dbReference>
<dbReference type="Proteomes" id="UP000184474">
    <property type="component" value="Unassembled WGS sequence"/>
</dbReference>
<dbReference type="RefSeq" id="WP_221407528.1">
    <property type="nucleotide sequence ID" value="NZ_FRAA01000008.1"/>
</dbReference>
<dbReference type="InterPro" id="IPR006311">
    <property type="entry name" value="TAT_signal"/>
</dbReference>
<evidence type="ECO:0000313" key="3">
    <source>
        <dbReference type="EMBL" id="SHK77280.1"/>
    </source>
</evidence>
<evidence type="ECO:0000259" key="2">
    <source>
        <dbReference type="Pfam" id="PF22725"/>
    </source>
</evidence>
<dbReference type="PANTHER" id="PTHR43818:SF12">
    <property type="entry name" value="NADH-DEPENDENT DEHYDROGENASE-RELATED"/>
    <property type="match status" value="1"/>
</dbReference>
<dbReference type="Gene3D" id="3.30.360.10">
    <property type="entry name" value="Dihydrodipicolinate Reductase, domain 2"/>
    <property type="match status" value="1"/>
</dbReference>
<dbReference type="SUPFAM" id="SSF51735">
    <property type="entry name" value="NAD(P)-binding Rossmann-fold domains"/>
    <property type="match status" value="1"/>
</dbReference>
<proteinExistence type="predicted"/>
<name>A0A1M6V756_REIAG</name>
<dbReference type="SUPFAM" id="SSF55347">
    <property type="entry name" value="Glyceraldehyde-3-phosphate dehydrogenase-like, C-terminal domain"/>
    <property type="match status" value="1"/>
</dbReference>
<dbReference type="STRING" id="156994.SAMN04488028_108145"/>
<reference evidence="4" key="1">
    <citation type="submission" date="2016-11" db="EMBL/GenBank/DDBJ databases">
        <authorList>
            <person name="Varghese N."/>
            <person name="Submissions S."/>
        </authorList>
    </citation>
    <scope>NUCLEOTIDE SEQUENCE [LARGE SCALE GENOMIC DNA]</scope>
    <source>
        <strain evidence="4">DSM 26134</strain>
    </source>
</reference>
<dbReference type="Pfam" id="PF22725">
    <property type="entry name" value="GFO_IDH_MocA_C3"/>
    <property type="match status" value="1"/>
</dbReference>
<dbReference type="EMBL" id="FRAA01000008">
    <property type="protein sequence ID" value="SHK77280.1"/>
    <property type="molecule type" value="Genomic_DNA"/>
</dbReference>
<dbReference type="InterPro" id="IPR050463">
    <property type="entry name" value="Gfo/Idh/MocA_oxidrdct_glycsds"/>
</dbReference>
<keyword evidence="4" id="KW-1185">Reference proteome</keyword>
<dbReference type="InterPro" id="IPR055170">
    <property type="entry name" value="GFO_IDH_MocA-like_dom"/>
</dbReference>
<protein>
    <submittedName>
        <fullName evidence="3">Predicted dehydrogenase</fullName>
    </submittedName>
</protein>
<evidence type="ECO:0000313" key="4">
    <source>
        <dbReference type="Proteomes" id="UP000184474"/>
    </source>
</evidence>
<accession>A0A1M6V756</accession>
<dbReference type="InterPro" id="IPR000683">
    <property type="entry name" value="Gfo/Idh/MocA-like_OxRdtase_N"/>
</dbReference>
<feature type="domain" description="GFO/IDH/MocA-like oxidoreductase" evidence="2">
    <location>
        <begin position="166"/>
        <end position="297"/>
    </location>
</feature>
<dbReference type="InterPro" id="IPR036291">
    <property type="entry name" value="NAD(P)-bd_dom_sf"/>
</dbReference>
<dbReference type="Gene3D" id="3.40.50.720">
    <property type="entry name" value="NAD(P)-binding Rossmann-like Domain"/>
    <property type="match status" value="1"/>
</dbReference>
<sequence>MRDKIDRRKFVKAGAVTAGGMLLGANYATGMFGRKPDEVGVGVIGTGDRGTGIIHLIGEIEGVKVTACSDLIPFRLEAACQKAQVKKSYEDYRELLEDKSVDAVVITTPFSTHGEIAIAALAAGKHVYCEKTMVKGVSETQAVIDAAKRTDLVFQTGHQYHSSPLYNRAREIIQSGYIGEVTAYECQWNRNGDWRRPVPDLKWERLINWRMYREFSGGLPAELMSHQIDFVNWVSESHPDKITGFGGIDHWKDGRETFDNAHVLFRYPSGLNASFTCTTTNGYEDYQIKVLGSEATLILDYTAGKIYHEKRGGKATGVVDGVSGATIQAWQEGKGAPIDAPGNDPTIDALRQFHKSIVDGDAVISDIQTGATTAKCVQIVLDALHEGGVRQWSDYPELNFK</sequence>
<dbReference type="Pfam" id="PF01408">
    <property type="entry name" value="GFO_IDH_MocA"/>
    <property type="match status" value="1"/>
</dbReference>
<organism evidence="3 4">
    <name type="scientific">Reichenbachiella agariperforans</name>
    <dbReference type="NCBI Taxonomy" id="156994"/>
    <lineage>
        <taxon>Bacteria</taxon>
        <taxon>Pseudomonadati</taxon>
        <taxon>Bacteroidota</taxon>
        <taxon>Cytophagia</taxon>
        <taxon>Cytophagales</taxon>
        <taxon>Reichenbachiellaceae</taxon>
        <taxon>Reichenbachiella</taxon>
    </lineage>
</organism>
<evidence type="ECO:0000259" key="1">
    <source>
        <dbReference type="Pfam" id="PF01408"/>
    </source>
</evidence>
<dbReference type="GO" id="GO:0000166">
    <property type="term" value="F:nucleotide binding"/>
    <property type="evidence" value="ECO:0007669"/>
    <property type="project" value="InterPro"/>
</dbReference>
<feature type="domain" description="Gfo/Idh/MocA-like oxidoreductase N-terminal" evidence="1">
    <location>
        <begin position="40"/>
        <end position="158"/>
    </location>
</feature>
<dbReference type="AlphaFoldDB" id="A0A1M6V756"/>
<dbReference type="PROSITE" id="PS51318">
    <property type="entry name" value="TAT"/>
    <property type="match status" value="1"/>
</dbReference>
<gene>
    <name evidence="3" type="ORF">SAMN04488028_108145</name>
</gene>